<comment type="similarity">
    <text evidence="5 6">Belongs to the PurK/PurT family.</text>
</comment>
<dbReference type="Pfam" id="PF17769">
    <property type="entry name" value="PurK_C"/>
    <property type="match status" value="1"/>
</dbReference>
<dbReference type="EC" id="6.3.4.18" evidence="5 6"/>
<feature type="binding site" evidence="5">
    <location>
        <position position="112"/>
    </location>
    <ligand>
        <name>ATP</name>
        <dbReference type="ChEBI" id="CHEBI:30616"/>
    </ligand>
</feature>
<dbReference type="FunFam" id="3.40.50.20:FF:000016">
    <property type="entry name" value="N5-carboxyaminoimidazole ribonucleotide synthase"/>
    <property type="match status" value="1"/>
</dbReference>
<feature type="domain" description="ATP-grasp" evidence="7">
    <location>
        <begin position="116"/>
        <end position="304"/>
    </location>
</feature>
<proteinExistence type="inferred from homology"/>
<dbReference type="SUPFAM" id="SSF52440">
    <property type="entry name" value="PreATP-grasp domain"/>
    <property type="match status" value="1"/>
</dbReference>
<dbReference type="Gene3D" id="3.30.470.20">
    <property type="entry name" value="ATP-grasp fold, B domain"/>
    <property type="match status" value="1"/>
</dbReference>
<dbReference type="GO" id="GO:0005829">
    <property type="term" value="C:cytosol"/>
    <property type="evidence" value="ECO:0007669"/>
    <property type="project" value="TreeGrafter"/>
</dbReference>
<evidence type="ECO:0000256" key="4">
    <source>
        <dbReference type="ARBA" id="ARBA00022840"/>
    </source>
</evidence>
<dbReference type="Gene3D" id="3.30.1490.20">
    <property type="entry name" value="ATP-grasp fold, A domain"/>
    <property type="match status" value="1"/>
</dbReference>
<dbReference type="Gene3D" id="3.40.50.20">
    <property type="match status" value="1"/>
</dbReference>
<feature type="binding site" evidence="5">
    <location>
        <begin position="274"/>
        <end position="275"/>
    </location>
    <ligand>
        <name>ATP</name>
        <dbReference type="ChEBI" id="CHEBI:30616"/>
    </ligand>
</feature>
<dbReference type="GO" id="GO:0046872">
    <property type="term" value="F:metal ion binding"/>
    <property type="evidence" value="ECO:0007669"/>
    <property type="project" value="InterPro"/>
</dbReference>
<comment type="caution">
    <text evidence="8">The sequence shown here is derived from an EMBL/GenBank/DDBJ whole genome shotgun (WGS) entry which is preliminary data.</text>
</comment>
<comment type="subunit">
    <text evidence="5 6">Homodimer.</text>
</comment>
<evidence type="ECO:0000256" key="6">
    <source>
        <dbReference type="RuleBase" id="RU361200"/>
    </source>
</evidence>
<dbReference type="SUPFAM" id="SSF56059">
    <property type="entry name" value="Glutathione synthetase ATP-binding domain-like"/>
    <property type="match status" value="1"/>
</dbReference>
<dbReference type="GO" id="GO:0005524">
    <property type="term" value="F:ATP binding"/>
    <property type="evidence" value="ECO:0007669"/>
    <property type="project" value="UniProtKB-UniRule"/>
</dbReference>
<keyword evidence="1 5" id="KW-0436">Ligase</keyword>
<comment type="function">
    <text evidence="6">Catalyzes the ATP-dependent conversion of 5-aminoimidazole ribonucleotide (AIR) and HCO(3)- to N5-carboxyaminoimidazole ribonucleotide (N5-CAIR).</text>
</comment>
<dbReference type="Proteomes" id="UP000267798">
    <property type="component" value="Unassembled WGS sequence"/>
</dbReference>
<dbReference type="AlphaFoldDB" id="A0A3A6PMZ3"/>
<keyword evidence="9" id="KW-1185">Reference proteome</keyword>
<dbReference type="NCBIfam" id="NF004675">
    <property type="entry name" value="PRK06019.1-1"/>
    <property type="match status" value="1"/>
</dbReference>
<keyword evidence="2 5" id="KW-0547">Nucleotide-binding</keyword>
<gene>
    <name evidence="5 6" type="primary">purK</name>
    <name evidence="8" type="ORF">D3P09_09400</name>
</gene>
<dbReference type="PANTHER" id="PTHR11609:SF5">
    <property type="entry name" value="PHOSPHORIBOSYLAMINOIMIDAZOLE CARBOXYLASE"/>
    <property type="match status" value="1"/>
</dbReference>
<dbReference type="InterPro" id="IPR011761">
    <property type="entry name" value="ATP-grasp"/>
</dbReference>
<dbReference type="NCBIfam" id="TIGR01161">
    <property type="entry name" value="purK"/>
    <property type="match status" value="1"/>
</dbReference>
<evidence type="ECO:0000256" key="2">
    <source>
        <dbReference type="ARBA" id="ARBA00022741"/>
    </source>
</evidence>
<evidence type="ECO:0000256" key="1">
    <source>
        <dbReference type="ARBA" id="ARBA00022598"/>
    </source>
</evidence>
<organism evidence="8 9">
    <name type="scientific">Paenibacillus pinisoli</name>
    <dbReference type="NCBI Taxonomy" id="1276110"/>
    <lineage>
        <taxon>Bacteria</taxon>
        <taxon>Bacillati</taxon>
        <taxon>Bacillota</taxon>
        <taxon>Bacilli</taxon>
        <taxon>Bacillales</taxon>
        <taxon>Paenibacillaceae</taxon>
        <taxon>Paenibacillus</taxon>
    </lineage>
</organism>
<evidence type="ECO:0000313" key="8">
    <source>
        <dbReference type="EMBL" id="RJX39619.1"/>
    </source>
</evidence>
<evidence type="ECO:0000256" key="3">
    <source>
        <dbReference type="ARBA" id="ARBA00022755"/>
    </source>
</evidence>
<dbReference type="GO" id="GO:0006189">
    <property type="term" value="P:'de novo' IMP biosynthetic process"/>
    <property type="evidence" value="ECO:0007669"/>
    <property type="project" value="UniProtKB-UniRule"/>
</dbReference>
<dbReference type="UniPathway" id="UPA00074">
    <property type="reaction ID" value="UER00942"/>
</dbReference>
<protein>
    <recommendedName>
        <fullName evidence="5 6">N5-carboxyaminoimidazole ribonucleotide synthase</fullName>
        <shortName evidence="5 6">N5-CAIR synthase</shortName>
        <ecNumber evidence="5 6">6.3.4.18</ecNumber>
    </recommendedName>
    <alternativeName>
        <fullName evidence="5 6">5-(carboxyamino)imidazole ribonucleotide synthetase</fullName>
    </alternativeName>
</protein>
<dbReference type="GO" id="GO:0034028">
    <property type="term" value="F:5-(carboxyamino)imidazole ribonucleotide synthase activity"/>
    <property type="evidence" value="ECO:0007669"/>
    <property type="project" value="UniProtKB-UniRule"/>
</dbReference>
<reference evidence="8 9" key="1">
    <citation type="submission" date="2018-09" db="EMBL/GenBank/DDBJ databases">
        <title>Paenibacillus aracenensis nov. sp. isolated from a cave in southern Spain.</title>
        <authorList>
            <person name="Jurado V."/>
            <person name="Gutierrez-Patricio S."/>
            <person name="Gonzalez-Pimentel J.L."/>
            <person name="Miller A.Z."/>
            <person name="Laiz L."/>
            <person name="Saiz-Jimenez C."/>
        </authorList>
    </citation>
    <scope>NUCLEOTIDE SEQUENCE [LARGE SCALE GENOMIC DNA]</scope>
    <source>
        <strain evidence="8 9">JCM 19203</strain>
    </source>
</reference>
<evidence type="ECO:0000256" key="5">
    <source>
        <dbReference type="HAMAP-Rule" id="MF_01928"/>
    </source>
</evidence>
<comment type="pathway">
    <text evidence="5 6">Purine metabolism; IMP biosynthesis via de novo pathway; 5-amino-1-(5-phospho-D-ribosyl)imidazole-4-carboxylate from 5-amino-1-(5-phospho-D-ribosyl)imidazole (N5-CAIR route): step 1/2.</text>
</comment>
<dbReference type="FunFam" id="3.30.1490.20:FF:000015">
    <property type="entry name" value="N5-carboxyaminoimidazole ribonucleotide synthase"/>
    <property type="match status" value="1"/>
</dbReference>
<comment type="catalytic activity">
    <reaction evidence="5 6">
        <text>5-amino-1-(5-phospho-beta-D-ribosyl)imidazole + hydrogencarbonate + ATP = 5-carboxyamino-1-(5-phospho-D-ribosyl)imidazole + ADP + phosphate + 2 H(+)</text>
        <dbReference type="Rhea" id="RHEA:19317"/>
        <dbReference type="ChEBI" id="CHEBI:15378"/>
        <dbReference type="ChEBI" id="CHEBI:17544"/>
        <dbReference type="ChEBI" id="CHEBI:30616"/>
        <dbReference type="ChEBI" id="CHEBI:43474"/>
        <dbReference type="ChEBI" id="CHEBI:58730"/>
        <dbReference type="ChEBI" id="CHEBI:137981"/>
        <dbReference type="ChEBI" id="CHEBI:456216"/>
        <dbReference type="EC" id="6.3.4.18"/>
    </reaction>
</comment>
<dbReference type="InterPro" id="IPR040686">
    <property type="entry name" value="PurK_C"/>
</dbReference>
<sequence length="389" mass="42367">MTQGTNKAKAILPGATVGILGGGQLGRMLANAGSAMGYRFVALDPTPDSPMGQVAEQIVAAYDDREAARKLAARSDVITYEFENVDADVAAMLMSESYVPQGSELLYTTQHRLREKHAIEAAGVRVAPYSEIRSAAELREVAERFGTPCVLKTATGGYDGKGQWVIRDLSETDEAFATLSKAGTQLVLEQFIDFAMEISVIAARSANGEIKAFPPAENIHVENILHLSIVPARLEDRVLREAERLAVRLAEGLGVVGLIAVEMFVTRDGELYVNELAPRPHNSGHYTMEACRTSQFEQHIRAVCGLPLGDTALLTPVVMVNVLGQHVEPLLDRLAVKDEAAERLNVAPKVHLYGKKDAVYKRKMGHVNVLAESAEAALDWINETKIWKV</sequence>
<dbReference type="InterPro" id="IPR003135">
    <property type="entry name" value="ATP-grasp_carboxylate-amine"/>
</dbReference>
<feature type="binding site" evidence="5">
    <location>
        <begin position="157"/>
        <end position="163"/>
    </location>
    <ligand>
        <name>ATP</name>
        <dbReference type="ChEBI" id="CHEBI:30616"/>
    </ligand>
</feature>
<dbReference type="OrthoDB" id="9804625at2"/>
<feature type="binding site" evidence="5">
    <location>
        <position position="152"/>
    </location>
    <ligand>
        <name>ATP</name>
        <dbReference type="ChEBI" id="CHEBI:30616"/>
    </ligand>
</feature>
<dbReference type="EMBL" id="QXQB01000002">
    <property type="protein sequence ID" value="RJX39619.1"/>
    <property type="molecule type" value="Genomic_DNA"/>
</dbReference>
<feature type="binding site" evidence="5">
    <location>
        <position position="197"/>
    </location>
    <ligand>
        <name>ATP</name>
        <dbReference type="ChEBI" id="CHEBI:30616"/>
    </ligand>
</feature>
<accession>A0A3A6PMZ3</accession>
<dbReference type="NCBIfam" id="NF004676">
    <property type="entry name" value="PRK06019.1-2"/>
    <property type="match status" value="1"/>
</dbReference>
<dbReference type="GO" id="GO:0004638">
    <property type="term" value="F:phosphoribosylaminoimidazole carboxylase activity"/>
    <property type="evidence" value="ECO:0007669"/>
    <property type="project" value="InterPro"/>
</dbReference>
<evidence type="ECO:0000259" key="7">
    <source>
        <dbReference type="PROSITE" id="PS50975"/>
    </source>
</evidence>
<comment type="function">
    <text evidence="5">Catalyzes the ATP-dependent conversion of 5-aminoimidazole ribonucleotide (AIR) and HCO(3)(-) to N5-carboxyaminoimidazole ribonucleotide (N5-CAIR).</text>
</comment>
<dbReference type="NCBIfam" id="NF004679">
    <property type="entry name" value="PRK06019.1-5"/>
    <property type="match status" value="1"/>
</dbReference>
<dbReference type="Pfam" id="PF22660">
    <property type="entry name" value="RS_preATP-grasp-like"/>
    <property type="match status" value="1"/>
</dbReference>
<evidence type="ECO:0000313" key="9">
    <source>
        <dbReference type="Proteomes" id="UP000267798"/>
    </source>
</evidence>
<keyword evidence="4 5" id="KW-0067">ATP-binding</keyword>
<feature type="binding site" evidence="5">
    <location>
        <begin position="189"/>
        <end position="192"/>
    </location>
    <ligand>
        <name>ATP</name>
        <dbReference type="ChEBI" id="CHEBI:30616"/>
    </ligand>
</feature>
<dbReference type="SUPFAM" id="SSF51246">
    <property type="entry name" value="Rudiment single hybrid motif"/>
    <property type="match status" value="1"/>
</dbReference>
<dbReference type="PROSITE" id="PS50975">
    <property type="entry name" value="ATP_GRASP"/>
    <property type="match status" value="1"/>
</dbReference>
<dbReference type="PANTHER" id="PTHR11609">
    <property type="entry name" value="PURINE BIOSYNTHESIS PROTEIN 6/7, PUR6/7"/>
    <property type="match status" value="1"/>
</dbReference>
<dbReference type="HAMAP" id="MF_01928">
    <property type="entry name" value="PurK"/>
    <property type="match status" value="1"/>
</dbReference>
<feature type="binding site" evidence="5">
    <location>
        <position position="220"/>
    </location>
    <ligand>
        <name>ATP</name>
        <dbReference type="ChEBI" id="CHEBI:30616"/>
    </ligand>
</feature>
<name>A0A3A6PMZ3_9BACL</name>
<dbReference type="InterPro" id="IPR016185">
    <property type="entry name" value="PreATP-grasp_dom_sf"/>
</dbReference>
<dbReference type="Pfam" id="PF02222">
    <property type="entry name" value="ATP-grasp"/>
    <property type="match status" value="1"/>
</dbReference>
<dbReference type="InterPro" id="IPR005875">
    <property type="entry name" value="PurK"/>
</dbReference>
<dbReference type="InterPro" id="IPR054350">
    <property type="entry name" value="PurT/PurK_preATP-grasp"/>
</dbReference>
<dbReference type="RefSeq" id="WP_120109264.1">
    <property type="nucleotide sequence ID" value="NZ_QXQB01000002.1"/>
</dbReference>
<keyword evidence="3 5" id="KW-0658">Purine biosynthesis</keyword>
<dbReference type="FunFam" id="3.30.470.20:FF:000029">
    <property type="entry name" value="N5-carboxyaminoimidazole ribonucleotide synthase"/>
    <property type="match status" value="1"/>
</dbReference>
<dbReference type="InterPro" id="IPR013815">
    <property type="entry name" value="ATP_grasp_subdomain_1"/>
</dbReference>
<dbReference type="InterPro" id="IPR011054">
    <property type="entry name" value="Rudment_hybrid_motif"/>
</dbReference>